<dbReference type="AlphaFoldDB" id="A0AA85J7R7"/>
<evidence type="ECO:0000313" key="6">
    <source>
        <dbReference type="WBParaSite" id="TREG1_15090.2"/>
    </source>
</evidence>
<protein>
    <recommendedName>
        <fullName evidence="3">Anti-proliferative protein domain-containing protein</fullName>
    </recommendedName>
</protein>
<dbReference type="GO" id="GO:0005737">
    <property type="term" value="C:cytoplasm"/>
    <property type="evidence" value="ECO:0007669"/>
    <property type="project" value="TreeGrafter"/>
</dbReference>
<dbReference type="Gene3D" id="3.90.640.90">
    <property type="entry name" value="Anti-proliferative protein, N-terminal domain"/>
    <property type="match status" value="1"/>
</dbReference>
<dbReference type="InterPro" id="IPR036054">
    <property type="entry name" value="BTG-like_sf"/>
</dbReference>
<evidence type="ECO:0000313" key="4">
    <source>
        <dbReference type="Proteomes" id="UP000050795"/>
    </source>
</evidence>
<dbReference type="PANTHER" id="PTHR17537">
    <property type="entry name" value="TRANSDUCER OF ERBB2 TOB"/>
    <property type="match status" value="1"/>
</dbReference>
<evidence type="ECO:0000313" key="5">
    <source>
        <dbReference type="WBParaSite" id="TREG1_15090.1"/>
    </source>
</evidence>
<dbReference type="GO" id="GO:0005634">
    <property type="term" value="C:nucleus"/>
    <property type="evidence" value="ECO:0007669"/>
    <property type="project" value="TreeGrafter"/>
</dbReference>
<dbReference type="SUPFAM" id="SSF160696">
    <property type="entry name" value="BTG domain-like"/>
    <property type="match status" value="1"/>
</dbReference>
<dbReference type="InterPro" id="IPR002087">
    <property type="entry name" value="Anti_prolifrtn"/>
</dbReference>
<feature type="domain" description="Anti-proliferative protein" evidence="3">
    <location>
        <begin position="1"/>
        <end position="107"/>
    </location>
</feature>
<evidence type="ECO:0000256" key="1">
    <source>
        <dbReference type="ARBA" id="ARBA00007989"/>
    </source>
</evidence>
<proteinExistence type="inferred from homology"/>
<reference evidence="5 6" key="2">
    <citation type="submission" date="2023-11" db="UniProtKB">
        <authorList>
            <consortium name="WormBaseParasite"/>
        </authorList>
    </citation>
    <scope>IDENTIFICATION</scope>
</reference>
<dbReference type="Pfam" id="PF07742">
    <property type="entry name" value="BTG"/>
    <property type="match status" value="1"/>
</dbReference>
<dbReference type="SMART" id="SM00099">
    <property type="entry name" value="btg1"/>
    <property type="match status" value="1"/>
</dbReference>
<keyword evidence="4" id="KW-1185">Reference proteome</keyword>
<dbReference type="WBParaSite" id="TREG1_15090.2">
    <property type="protein sequence ID" value="TREG1_15090.2"/>
    <property type="gene ID" value="TREG1_15090"/>
</dbReference>
<dbReference type="InterPro" id="IPR015676">
    <property type="entry name" value="Tob1/2"/>
</dbReference>
<name>A0AA85J7R7_TRIRE</name>
<keyword evidence="2" id="KW-0597">Phosphoprotein</keyword>
<reference evidence="4" key="1">
    <citation type="submission" date="2022-06" db="EMBL/GenBank/DDBJ databases">
        <authorList>
            <person name="Berger JAMES D."/>
            <person name="Berger JAMES D."/>
        </authorList>
    </citation>
    <scope>NUCLEOTIDE SEQUENCE [LARGE SCALE GENOMIC DNA]</scope>
</reference>
<comment type="similarity">
    <text evidence="1">Belongs to the BTG family.</text>
</comment>
<organism evidence="4 6">
    <name type="scientific">Trichobilharzia regenti</name>
    <name type="common">Nasal bird schistosome</name>
    <dbReference type="NCBI Taxonomy" id="157069"/>
    <lineage>
        <taxon>Eukaryota</taxon>
        <taxon>Metazoa</taxon>
        <taxon>Spiralia</taxon>
        <taxon>Lophotrochozoa</taxon>
        <taxon>Platyhelminthes</taxon>
        <taxon>Trematoda</taxon>
        <taxon>Digenea</taxon>
        <taxon>Strigeidida</taxon>
        <taxon>Schistosomatoidea</taxon>
        <taxon>Schistosomatidae</taxon>
        <taxon>Trichobilharzia</taxon>
    </lineage>
</organism>
<evidence type="ECO:0000259" key="3">
    <source>
        <dbReference type="SMART" id="SM00099"/>
    </source>
</evidence>
<sequence>MFVEIAVTVNHILSHLYTKLPRRRVDSFGEELEKYLQAKFQHHWFPNDPLRDSAYRCINCVGPQVDLLLPEAAAVSGLEWSEIEACLPDGLIISVDPGHVACQYNQTNCSIHDRFTSNHWPSSSVSLSSSGCSSASSSISSSNLTSISSQTTHQVLYCLQDAWPTSITSVQSENRQDPFSTKHGRSENDHGDLLATAAALSVLAEPDEVNDTKVESSAAYAVKLPVANHTNWSHENVSMRNHEELSKIQLNEVDFKPPNGLHTEMCDEKEAVSSFPWNFSEGGKGPSLLSVLDSDSIGGTPSTTQSVVFNVKTHTFPLFHRSSSNPPQSAQLTNPHLNEFIALSANCVNSNLLSSKFDQPMNSVFTHTSPKSFPTYLQPVNTTVSTHPFVQKSTSTPSFTAATFAQTKFGSTKLKNHTKRTPTRILSPTTVQQSLAPVNNTSFLSNETAAANGFLVNNSRIEASNTTNLSAFQCFLPMNIEINTSKPVNCLTINGSTLSTHNDCRNINLHHDNGNSIPSFHQRNMCNNFALSNLENYLSYSSEETSPNSVLDRIHLNEVHNIQTVSNYWHSSSYEKQIQRSNIIPTAAATTTTTSDGTVLKSGIINFNNLGLCTNWNTNSNTSSINSDIFNVSSNQMMNNDFKSNIPRLLPASVPTASVTEQHPVQQKMNVNLDEIICNDSMCTPSSKNNKGNDCLLDDVMLSTRMVNLLLEEDNLNESQGNNILTSHLQEEDYTEGFTSGKNDLFSNTVETDAARNNIKMCSADTSHHEAIKDFSTGEKCEESNLVSSVTSTANDVTESVLNTEAV</sequence>
<dbReference type="Proteomes" id="UP000050795">
    <property type="component" value="Unassembled WGS sequence"/>
</dbReference>
<dbReference type="WBParaSite" id="TREG1_15090.1">
    <property type="protein sequence ID" value="TREG1_15090.1"/>
    <property type="gene ID" value="TREG1_15090"/>
</dbReference>
<evidence type="ECO:0000256" key="2">
    <source>
        <dbReference type="ARBA" id="ARBA00022553"/>
    </source>
</evidence>
<accession>A0AA85J7R7</accession>
<dbReference type="GO" id="GO:0003714">
    <property type="term" value="F:transcription corepressor activity"/>
    <property type="evidence" value="ECO:0007669"/>
    <property type="project" value="TreeGrafter"/>
</dbReference>
<dbReference type="PANTHER" id="PTHR17537:SF5">
    <property type="entry name" value="TRANSDUCER OF ERBB2, ISOFORM A"/>
    <property type="match status" value="1"/>
</dbReference>